<feature type="signal peptide" evidence="2">
    <location>
        <begin position="1"/>
        <end position="27"/>
    </location>
</feature>
<reference evidence="3 4" key="1">
    <citation type="submission" date="2017-05" db="EMBL/GenBank/DDBJ databases">
        <title>Vagococcus spp. assemblies.</title>
        <authorList>
            <person name="Gulvik C.A."/>
        </authorList>
    </citation>
    <scope>NUCLEOTIDE SEQUENCE [LARGE SCALE GENOMIC DNA]</scope>
    <source>
        <strain evidence="3 4">NCFB 2777</strain>
    </source>
</reference>
<accession>A0A429ZQR6</accession>
<organism evidence="3 4">
    <name type="scientific">Vagococcus salmoninarum</name>
    <dbReference type="NCBI Taxonomy" id="2739"/>
    <lineage>
        <taxon>Bacteria</taxon>
        <taxon>Bacillati</taxon>
        <taxon>Bacillota</taxon>
        <taxon>Bacilli</taxon>
        <taxon>Lactobacillales</taxon>
        <taxon>Enterococcaceae</taxon>
        <taxon>Vagococcus</taxon>
    </lineage>
</organism>
<keyword evidence="2" id="KW-0732">Signal</keyword>
<evidence type="ECO:0008006" key="5">
    <source>
        <dbReference type="Google" id="ProtNLM"/>
    </source>
</evidence>
<keyword evidence="1" id="KW-0812">Transmembrane</keyword>
<evidence type="ECO:0000256" key="1">
    <source>
        <dbReference type="SAM" id="Phobius"/>
    </source>
</evidence>
<keyword evidence="1" id="KW-0472">Membrane</keyword>
<proteinExistence type="predicted"/>
<gene>
    <name evidence="3" type="ORF">CBF35_06485</name>
</gene>
<name>A0A429ZQR6_9ENTE</name>
<sequence length="104" mass="11480">MKVIKKLMVAQVIVLVLLVGLATVSHAVETDVDVGVEFTEITGNSKPIKPPRKAAHEPIKKVIRLPQTSTNNDRKWIILGVLTSISVMSLLCVRKNEVLNNEIK</sequence>
<feature type="chain" id="PRO_5019509040" description="Gram-positive cocci surface proteins LPxTG domain-containing protein" evidence="2">
    <location>
        <begin position="28"/>
        <end position="104"/>
    </location>
</feature>
<evidence type="ECO:0000313" key="4">
    <source>
        <dbReference type="Proteomes" id="UP000287239"/>
    </source>
</evidence>
<dbReference type="AlphaFoldDB" id="A0A429ZQR6"/>
<protein>
    <recommendedName>
        <fullName evidence="5">Gram-positive cocci surface proteins LPxTG domain-containing protein</fullName>
    </recommendedName>
</protein>
<dbReference type="EMBL" id="NGJU01000008">
    <property type="protein sequence ID" value="RST96042.1"/>
    <property type="molecule type" value="Genomic_DNA"/>
</dbReference>
<feature type="transmembrane region" description="Helical" evidence="1">
    <location>
        <begin position="76"/>
        <end position="93"/>
    </location>
</feature>
<dbReference type="GeneID" id="98568010"/>
<comment type="caution">
    <text evidence="3">The sequence shown here is derived from an EMBL/GenBank/DDBJ whole genome shotgun (WGS) entry which is preliminary data.</text>
</comment>
<evidence type="ECO:0000256" key="2">
    <source>
        <dbReference type="SAM" id="SignalP"/>
    </source>
</evidence>
<keyword evidence="1" id="KW-1133">Transmembrane helix</keyword>
<dbReference type="Proteomes" id="UP000287239">
    <property type="component" value="Unassembled WGS sequence"/>
</dbReference>
<dbReference type="RefSeq" id="WP_126779290.1">
    <property type="nucleotide sequence ID" value="NZ_CAUQJP010000067.1"/>
</dbReference>
<keyword evidence="4" id="KW-1185">Reference proteome</keyword>
<evidence type="ECO:0000313" key="3">
    <source>
        <dbReference type="EMBL" id="RST96042.1"/>
    </source>
</evidence>